<gene>
    <name evidence="1" type="ORF">CTI18_01750</name>
</gene>
<dbReference type="RefSeq" id="WP_099835316.1">
    <property type="nucleotide sequence ID" value="NZ_PEKN01000001.1"/>
</dbReference>
<comment type="caution">
    <text evidence="1">The sequence shown here is derived from an EMBL/GenBank/DDBJ whole genome shotgun (WGS) entry which is preliminary data.</text>
</comment>
<dbReference type="InterPro" id="IPR027417">
    <property type="entry name" value="P-loop_NTPase"/>
</dbReference>
<name>A0A2G8I9G6_PREIN</name>
<accession>A0A2G8I9G6</accession>
<dbReference type="Proteomes" id="UP000230046">
    <property type="component" value="Unassembled WGS sequence"/>
</dbReference>
<evidence type="ECO:0000313" key="2">
    <source>
        <dbReference type="Proteomes" id="UP000230046"/>
    </source>
</evidence>
<evidence type="ECO:0000313" key="1">
    <source>
        <dbReference type="EMBL" id="PIK20152.1"/>
    </source>
</evidence>
<dbReference type="EMBL" id="PEKN01000001">
    <property type="protein sequence ID" value="PIK20152.1"/>
    <property type="molecule type" value="Genomic_DNA"/>
</dbReference>
<sequence length="889" mass="102615">MEETKVTKVTIVLEESKYAHDFDENQNIHIVEYKRVKELVDNQINQITKISQIPEDDKKAPKKLGILHQHNTISIFGGRGSGKTTFILNILRYISIRKEEKEEILGIIDPTQMEEKEHVFLVVLSLINKKVTDKIEKMESCSSSSICCYKRDWKKKLSKLAKGLPTLEKIDTKLYENWDDDNYIIERGLESVSAAYNLEDNFHKLVDLALEIIGKDFFVLAFDDIDVNMSKGWPVLEIIRKYLTTPKLIILLSGNLTLYSYNVRLHQWKQLSELRKFDRFDFLKQVNQLEGQYLLKILKPENRIHLMSLQESKQQYDVSYYFKNTKEDQCEEIQIEDKYTEKLSLLGINNTKKQFMEYLLGLSIRSQISILSNLGNNGVYSQIDAFVSRMMAAKIDVDAAIKSETLAITNIVQYLSKNNFFSHSYLLIPNTEDHDANGCFMGLTTIFVNQAKVHPWILLGYMLRVGYARAFNISLEKGSFNLMLSYAGMQQDMSIKNIVALMIAVGKANGLNMPELIRIKGLGSKSKKGQDERENLLDSVLKRDTVNMAQKVLALLPLFSLSSSKKQSTELYYSVPILLSTICYIARWGEERDDIKRCLKDMSLHRIYPMPSILQGRTKNPEEDIEENEELSQVLEIKVKKEDSVENEYIFETSSEIKQLVDALEKWRVSIKEEGNTSTFPPYLLGRIMTRFTSAIKSVVYSEKLSESMQQAVILFLNACLVEEAKENLDVTGMSNNNPTRKTDIFENNLSKIKGEDGKKLQLTRWLISCPLLYCFLQANVLEAIKKAFSLNIMDSFLLYNVLEEVNLKGRDKKNAINKKLEINGDNYETEFDNIFNKIPIEEFAKYIQNNDTRKVRSWLLKNSYIKIKSIAEGVTKKLIDLFKEKYFD</sequence>
<dbReference type="AlphaFoldDB" id="A0A2G8I9G6"/>
<protein>
    <submittedName>
        <fullName evidence="1">Crinivirus P26 protein</fullName>
    </submittedName>
</protein>
<organism evidence="1 2">
    <name type="scientific">Prevotella intermedia</name>
    <dbReference type="NCBI Taxonomy" id="28131"/>
    <lineage>
        <taxon>Bacteria</taxon>
        <taxon>Pseudomonadati</taxon>
        <taxon>Bacteroidota</taxon>
        <taxon>Bacteroidia</taxon>
        <taxon>Bacteroidales</taxon>
        <taxon>Prevotellaceae</taxon>
        <taxon>Prevotella</taxon>
    </lineage>
</organism>
<reference evidence="1 2" key="1">
    <citation type="submission" date="2017-11" db="EMBL/GenBank/DDBJ databases">
        <title>Genome sequencing of Prevotella intermedia KCOM 1653.</title>
        <authorList>
            <person name="Kook J.-K."/>
            <person name="Park S.-N."/>
            <person name="Lim Y.K."/>
        </authorList>
    </citation>
    <scope>NUCLEOTIDE SEQUENCE [LARGE SCALE GENOMIC DNA]</scope>
    <source>
        <strain evidence="1 2">KCOM 1653</strain>
    </source>
</reference>
<dbReference type="SUPFAM" id="SSF52540">
    <property type="entry name" value="P-loop containing nucleoside triphosphate hydrolases"/>
    <property type="match status" value="1"/>
</dbReference>
<proteinExistence type="predicted"/>